<proteinExistence type="predicted"/>
<dbReference type="InterPro" id="IPR052228">
    <property type="entry name" value="Sec_Metab_Biosynth_Oxidored"/>
</dbReference>
<dbReference type="SUPFAM" id="SSF51735">
    <property type="entry name" value="NAD(P)-binding Rossmann-fold domains"/>
    <property type="match status" value="1"/>
</dbReference>
<dbReference type="InterPro" id="IPR036291">
    <property type="entry name" value="NAD(P)-bd_dom_sf"/>
</dbReference>
<evidence type="ECO:0000313" key="3">
    <source>
        <dbReference type="Proteomes" id="UP001201262"/>
    </source>
</evidence>
<evidence type="ECO:0000256" key="1">
    <source>
        <dbReference type="ARBA" id="ARBA00023002"/>
    </source>
</evidence>
<dbReference type="PANTHER" id="PTHR47534">
    <property type="entry name" value="YALI0E05731P"/>
    <property type="match status" value="1"/>
</dbReference>
<dbReference type="RefSeq" id="XP_046072591.1">
    <property type="nucleotide sequence ID" value="XM_046209685.1"/>
</dbReference>
<dbReference type="PANTHER" id="PTHR47534:SF3">
    <property type="entry name" value="ALCOHOL DEHYDROGENASE-LIKE C-TERMINAL DOMAIN-CONTAINING PROTEIN"/>
    <property type="match status" value="1"/>
</dbReference>
<gene>
    <name evidence="2" type="ORF">BGW36DRAFT_176702</name>
</gene>
<name>A0AAD4PWI1_9EURO</name>
<dbReference type="PRINTS" id="PR00081">
    <property type="entry name" value="GDHRDH"/>
</dbReference>
<accession>A0AAD4PWI1</accession>
<organism evidence="2 3">
    <name type="scientific">Talaromyces proteolyticus</name>
    <dbReference type="NCBI Taxonomy" id="1131652"/>
    <lineage>
        <taxon>Eukaryota</taxon>
        <taxon>Fungi</taxon>
        <taxon>Dikarya</taxon>
        <taxon>Ascomycota</taxon>
        <taxon>Pezizomycotina</taxon>
        <taxon>Eurotiomycetes</taxon>
        <taxon>Eurotiomycetidae</taxon>
        <taxon>Eurotiales</taxon>
        <taxon>Trichocomaceae</taxon>
        <taxon>Talaromyces</taxon>
        <taxon>Talaromyces sect. Bacilispori</taxon>
    </lineage>
</organism>
<dbReference type="Proteomes" id="UP001201262">
    <property type="component" value="Unassembled WGS sequence"/>
</dbReference>
<dbReference type="InterPro" id="IPR002347">
    <property type="entry name" value="SDR_fam"/>
</dbReference>
<dbReference type="AlphaFoldDB" id="A0AAD4PWI1"/>
<keyword evidence="3" id="KW-1185">Reference proteome</keyword>
<dbReference type="Gene3D" id="3.40.50.720">
    <property type="entry name" value="NAD(P)-binding Rossmann-like Domain"/>
    <property type="match status" value="1"/>
</dbReference>
<evidence type="ECO:0000313" key="2">
    <source>
        <dbReference type="EMBL" id="KAH8697890.1"/>
    </source>
</evidence>
<dbReference type="Pfam" id="PF00106">
    <property type="entry name" value="adh_short"/>
    <property type="match status" value="1"/>
</dbReference>
<dbReference type="GeneID" id="70239972"/>
<dbReference type="EMBL" id="JAJTJA010000006">
    <property type="protein sequence ID" value="KAH8697890.1"/>
    <property type="molecule type" value="Genomic_DNA"/>
</dbReference>
<dbReference type="GO" id="GO:0016491">
    <property type="term" value="F:oxidoreductase activity"/>
    <property type="evidence" value="ECO:0007669"/>
    <property type="project" value="UniProtKB-KW"/>
</dbReference>
<protein>
    <submittedName>
        <fullName evidence="2">Short-chain dehydrogenase/reductase</fullName>
    </submittedName>
</protein>
<sequence>MVSLQTVQRSNARIANLPHGLVALFIGATSGIGQAALQNFAQHTSSARIYSVARTSAVQSHETLLGALRQSNPRNIYNLVTADVSLISEIDRIYESIAQNEVKLDILFMSAGFMAFEGRKDTREGLDPSMTTRYYSRLRAIQSLLPLLNSADSLSPRVISVLAGGKEEPLNEEDLDLRDPHNWSYWNSSVHSCTMGTLTFERVARQNPRLSIVHWYPGPVETPGMIRSISLGMSPPSYRMGQEEAGARAIFLATNDRYAVDGGGFVSVPTELGSASKSGGGIFLVDPWGESVNNERVLAELRKRGIDEKVWSFTQKLFASKTA</sequence>
<keyword evidence="1" id="KW-0560">Oxidoreductase</keyword>
<comment type="caution">
    <text evidence="2">The sequence shown here is derived from an EMBL/GenBank/DDBJ whole genome shotgun (WGS) entry which is preliminary data.</text>
</comment>
<reference evidence="2" key="1">
    <citation type="submission" date="2021-12" db="EMBL/GenBank/DDBJ databases">
        <title>Convergent genome expansion in fungi linked to evolution of root-endophyte symbiosis.</title>
        <authorList>
            <consortium name="DOE Joint Genome Institute"/>
            <person name="Ke Y.-H."/>
            <person name="Bonito G."/>
            <person name="Liao H.-L."/>
            <person name="Looney B."/>
            <person name="Rojas-Flechas A."/>
            <person name="Nash J."/>
            <person name="Hameed K."/>
            <person name="Schadt C."/>
            <person name="Martin F."/>
            <person name="Crous P.W."/>
            <person name="Miettinen O."/>
            <person name="Magnuson J.K."/>
            <person name="Labbe J."/>
            <person name="Jacobson D."/>
            <person name="Doktycz M.J."/>
            <person name="Veneault-Fourrey C."/>
            <person name="Kuo A."/>
            <person name="Mondo S."/>
            <person name="Calhoun S."/>
            <person name="Riley R."/>
            <person name="Ohm R."/>
            <person name="LaButti K."/>
            <person name="Andreopoulos B."/>
            <person name="Pangilinan J."/>
            <person name="Nolan M."/>
            <person name="Tritt A."/>
            <person name="Clum A."/>
            <person name="Lipzen A."/>
            <person name="Daum C."/>
            <person name="Barry K."/>
            <person name="Grigoriev I.V."/>
            <person name="Vilgalys R."/>
        </authorList>
    </citation>
    <scope>NUCLEOTIDE SEQUENCE</scope>
    <source>
        <strain evidence="2">PMI_201</strain>
    </source>
</reference>